<dbReference type="Gene3D" id="4.10.280.10">
    <property type="entry name" value="Helix-loop-helix DNA-binding domain"/>
    <property type="match status" value="1"/>
</dbReference>
<dbReference type="PANTHER" id="PTHR41263">
    <property type="entry name" value="ASPARTYL-PHOSPHATE PHOSPHATASE YISI"/>
    <property type="match status" value="1"/>
</dbReference>
<dbReference type="AlphaFoldDB" id="A0A0K9GU60"/>
<gene>
    <name evidence="1" type="ORF">AC625_09765</name>
</gene>
<proteinExistence type="predicted"/>
<protein>
    <submittedName>
        <fullName evidence="1">Sporulation stage 0, Spo0E-like regulatory phosphatase</fullName>
    </submittedName>
</protein>
<comment type="caution">
    <text evidence="1">The sequence shown here is derived from an EMBL/GenBank/DDBJ whole genome shotgun (WGS) entry which is preliminary data.</text>
</comment>
<evidence type="ECO:0000313" key="1">
    <source>
        <dbReference type="EMBL" id="KMY49787.1"/>
    </source>
</evidence>
<keyword evidence="2" id="KW-1185">Reference proteome</keyword>
<name>A0A0K9GU60_9BACI</name>
<organism evidence="1 2">
    <name type="scientific">Peribacillus loiseleuriae</name>
    <dbReference type="NCBI Taxonomy" id="1679170"/>
    <lineage>
        <taxon>Bacteria</taxon>
        <taxon>Bacillati</taxon>
        <taxon>Bacillota</taxon>
        <taxon>Bacilli</taxon>
        <taxon>Bacillales</taxon>
        <taxon>Bacillaceae</taxon>
        <taxon>Peribacillus</taxon>
    </lineage>
</organism>
<dbReference type="Proteomes" id="UP000037146">
    <property type="component" value="Unassembled WGS sequence"/>
</dbReference>
<dbReference type="GO" id="GO:0046983">
    <property type="term" value="F:protein dimerization activity"/>
    <property type="evidence" value="ECO:0007669"/>
    <property type="project" value="InterPro"/>
</dbReference>
<dbReference type="GO" id="GO:0043937">
    <property type="term" value="P:regulation of sporulation"/>
    <property type="evidence" value="ECO:0007669"/>
    <property type="project" value="InterPro"/>
</dbReference>
<sequence length="60" mass="7216">MIFIELDELEYRINQLRKELIQIAEITGLNSRETIYCSRKLDKLITIYQKSSYKKIEICC</sequence>
<dbReference type="EMBL" id="LFZW01000001">
    <property type="protein sequence ID" value="KMY49787.1"/>
    <property type="molecule type" value="Genomic_DNA"/>
</dbReference>
<accession>A0A0K9GU60</accession>
<dbReference type="PANTHER" id="PTHR41263:SF1">
    <property type="entry name" value="ASPARTYL-PHOSPHATE PHOSPHATASE YISI"/>
    <property type="match status" value="1"/>
</dbReference>
<dbReference type="InterPro" id="IPR018540">
    <property type="entry name" value="Spo0E-like"/>
</dbReference>
<dbReference type="RefSeq" id="WP_049681133.1">
    <property type="nucleotide sequence ID" value="NZ_LFZW01000001.1"/>
</dbReference>
<dbReference type="OrthoDB" id="2888134at2"/>
<dbReference type="PATRIC" id="fig|1679170.3.peg.2171"/>
<dbReference type="InterPro" id="IPR036638">
    <property type="entry name" value="HLH_DNA-bd_sf"/>
</dbReference>
<evidence type="ECO:0000313" key="2">
    <source>
        <dbReference type="Proteomes" id="UP000037146"/>
    </source>
</evidence>
<dbReference type="SUPFAM" id="SSF140500">
    <property type="entry name" value="BAS1536-like"/>
    <property type="match status" value="1"/>
</dbReference>
<dbReference type="InterPro" id="IPR053028">
    <property type="entry name" value="Spo0E-like_phosphatase"/>
</dbReference>
<dbReference type="Pfam" id="PF09388">
    <property type="entry name" value="SpoOE-like"/>
    <property type="match status" value="1"/>
</dbReference>
<dbReference type="InterPro" id="IPR037208">
    <property type="entry name" value="Spo0E-like_sf"/>
</dbReference>
<reference evidence="2" key="1">
    <citation type="submission" date="2015-07" db="EMBL/GenBank/DDBJ databases">
        <title>Genome sequencing project for genomic taxonomy and phylogenomics of Bacillus-like bacteria.</title>
        <authorList>
            <person name="Liu B."/>
            <person name="Wang J."/>
            <person name="Zhu Y."/>
            <person name="Liu G."/>
            <person name="Chen Q."/>
            <person name="Chen Z."/>
            <person name="Lan J."/>
            <person name="Che J."/>
            <person name="Ge C."/>
            <person name="Shi H."/>
            <person name="Pan Z."/>
            <person name="Liu X."/>
        </authorList>
    </citation>
    <scope>NUCLEOTIDE SEQUENCE [LARGE SCALE GENOMIC DNA]</scope>
    <source>
        <strain evidence="2">FJAT-27997</strain>
    </source>
</reference>